<evidence type="ECO:0000313" key="2">
    <source>
        <dbReference type="EMBL" id="QQO84159.1"/>
    </source>
</evidence>
<dbReference type="PANTHER" id="PTHR32063">
    <property type="match status" value="1"/>
</dbReference>
<accession>A0A7T8ECZ8</accession>
<dbReference type="PRINTS" id="PR00702">
    <property type="entry name" value="ACRIFLAVINRP"/>
</dbReference>
<dbReference type="InterPro" id="IPR001036">
    <property type="entry name" value="Acrflvin-R"/>
</dbReference>
<keyword evidence="1" id="KW-1133">Transmembrane helix</keyword>
<feature type="transmembrane region" description="Helical" evidence="1">
    <location>
        <begin position="21"/>
        <end position="42"/>
    </location>
</feature>
<proteinExistence type="predicted"/>
<keyword evidence="1" id="KW-0472">Membrane</keyword>
<dbReference type="Gene3D" id="3.30.2090.10">
    <property type="entry name" value="Multidrug efflux transporter AcrB TolC docking domain, DN and DC subdomains"/>
    <property type="match status" value="2"/>
</dbReference>
<feature type="transmembrane region" description="Helical" evidence="1">
    <location>
        <begin position="965"/>
        <end position="989"/>
    </location>
</feature>
<evidence type="ECO:0000256" key="1">
    <source>
        <dbReference type="SAM" id="Phobius"/>
    </source>
</evidence>
<keyword evidence="1" id="KW-0812">Transmembrane</keyword>
<feature type="transmembrane region" description="Helical" evidence="1">
    <location>
        <begin position="1009"/>
        <end position="1029"/>
    </location>
</feature>
<dbReference type="PANTHER" id="PTHR32063:SF16">
    <property type="entry name" value="CATION EFFLUX SYSTEM (ACRB_ACRD_ACRF FAMILY)"/>
    <property type="match status" value="1"/>
</dbReference>
<gene>
    <name evidence="2" type="ORF">D7032_13420</name>
</gene>
<dbReference type="EMBL" id="CP032664">
    <property type="protein sequence ID" value="QQO84159.1"/>
    <property type="molecule type" value="Genomic_DNA"/>
</dbReference>
<name>A0A7T8ECZ8_9GAMM</name>
<dbReference type="Gene3D" id="3.30.70.1440">
    <property type="entry name" value="Multidrug efflux transporter AcrB pore domain"/>
    <property type="match status" value="1"/>
</dbReference>
<organism evidence="2">
    <name type="scientific">Shewanella algae</name>
    <dbReference type="NCBI Taxonomy" id="38313"/>
    <lineage>
        <taxon>Bacteria</taxon>
        <taxon>Pseudomonadati</taxon>
        <taxon>Pseudomonadota</taxon>
        <taxon>Gammaproteobacteria</taxon>
        <taxon>Alteromonadales</taxon>
        <taxon>Shewanellaceae</taxon>
        <taxon>Shewanella</taxon>
    </lineage>
</organism>
<dbReference type="RefSeq" id="WP_144216620.1">
    <property type="nucleotide sequence ID" value="NZ_AP024610.1"/>
</dbReference>
<dbReference type="SUPFAM" id="SSF82714">
    <property type="entry name" value="Multidrug efflux transporter AcrB TolC docking domain, DN and DC subdomains"/>
    <property type="match status" value="2"/>
</dbReference>
<dbReference type="AlphaFoldDB" id="A0A7T8ECZ8"/>
<dbReference type="SUPFAM" id="SSF82693">
    <property type="entry name" value="Multidrug efflux transporter AcrB pore domain, PN1, PN2, PC1 and PC2 subdomains"/>
    <property type="match status" value="3"/>
</dbReference>
<dbReference type="Gene3D" id="3.30.70.1430">
    <property type="entry name" value="Multidrug efflux transporter AcrB pore domain"/>
    <property type="match status" value="2"/>
</dbReference>
<protein>
    <submittedName>
        <fullName evidence="2">Efflux RND transporter permease subunit</fullName>
    </submittedName>
</protein>
<feature type="transmembrane region" description="Helical" evidence="1">
    <location>
        <begin position="555"/>
        <end position="578"/>
    </location>
</feature>
<dbReference type="Gene3D" id="3.30.70.1320">
    <property type="entry name" value="Multidrug efflux transporter AcrB pore domain like"/>
    <property type="match status" value="1"/>
</dbReference>
<feature type="transmembrane region" description="Helical" evidence="1">
    <location>
        <begin position="457"/>
        <end position="481"/>
    </location>
</feature>
<dbReference type="SUPFAM" id="SSF82866">
    <property type="entry name" value="Multidrug efflux transporter AcrB transmembrane domain"/>
    <property type="match status" value="2"/>
</dbReference>
<feature type="transmembrane region" description="Helical" evidence="1">
    <location>
        <begin position="914"/>
        <end position="932"/>
    </location>
</feature>
<feature type="transmembrane region" description="Helical" evidence="1">
    <location>
        <begin position="939"/>
        <end position="959"/>
    </location>
</feature>
<feature type="transmembrane region" description="Helical" evidence="1">
    <location>
        <begin position="364"/>
        <end position="381"/>
    </location>
</feature>
<feature type="transmembrane region" description="Helical" evidence="1">
    <location>
        <begin position="1041"/>
        <end position="1063"/>
    </location>
</feature>
<feature type="transmembrane region" description="Helical" evidence="1">
    <location>
        <begin position="493"/>
        <end position="515"/>
    </location>
</feature>
<feature type="transmembrane region" description="Helical" evidence="1">
    <location>
        <begin position="416"/>
        <end position="436"/>
    </location>
</feature>
<dbReference type="Gene3D" id="1.20.1640.10">
    <property type="entry name" value="Multidrug efflux transporter AcrB transmembrane domain"/>
    <property type="match status" value="2"/>
</dbReference>
<reference evidence="2" key="1">
    <citation type="submission" date="2018-09" db="EMBL/GenBank/DDBJ databases">
        <title>Genome sequencing and analysis.</title>
        <authorList>
            <person name="Huang Y.-T."/>
        </authorList>
    </citation>
    <scope>NUCLEOTIDE SEQUENCE</scope>
    <source>
        <strain evidence="2">HIDE</strain>
    </source>
</reference>
<dbReference type="InterPro" id="IPR027463">
    <property type="entry name" value="AcrB_DN_DC_subdom"/>
</dbReference>
<dbReference type="Pfam" id="PF00873">
    <property type="entry name" value="ACR_tran"/>
    <property type="match status" value="1"/>
</dbReference>
<dbReference type="GO" id="GO:0042910">
    <property type="term" value="F:xenobiotic transmembrane transporter activity"/>
    <property type="evidence" value="ECO:0007669"/>
    <property type="project" value="TreeGrafter"/>
</dbReference>
<sequence length="1081" mass="116759">MANHSENNTGISGRIAASFQLSAITPLLALLGLLLGMFAIMVTPKEEEPQIDVTFADVFIPFPGATPTEVEQLVTLPAEEVISQIKGIDTLYSFSQPDGAMIIVIFEVGVPRNEAIVKLYNQIYSNLDKLPRAAGVGDPLIKPMGIDDVPIVSLTLWSEDPSVSAQQLTHVAHGLETELKRIPGTRDVESMGSHELVLNVRINPAKMSFYGVSFDAINRALGANNAVSMPVSLVQDNQEIKVQTGQFLRSLEDVQQLVVAVHNDSQGKAAPVFLSDIADISLKADVPLYGAWHQNGHSSEAEAKGVFPAVTIAIGKQPGENAVDVADAILAKVEKSRNLLIPDNVNVTVSRNYGVTAADKSNTLIFKLIFATAAVVILVVFTMGMREALVVGVAIVITLAITLFASWAWGFTLNRVSLFALIFSIGILVDDAIVVVENIHRHMAMGKRSLSELIPAAVDEVGGPTILATFTVIAALLPMAFVSGLMGPYMSPIPINASMGMLISLAVAFVVTPWLSHKLLRHKGGEGHSDNANPVMLRLFTRLIKPFLESRKARVGMAAGVFVLIGMAVALPVGQLVVLKMLPFDNKSEFQVMVDMPEGTPVEQTEKVLKALSDYLVTVPEVQHLQLYAGTHAPINFNGLVRHYFVRNSQELGDIQVNLSDKKHRDRDSHSIALAVRGPLQQIAQGFNANVKVVEVPPGPPVWSPIVAEVYGPSQDIRQQAARELQSLFQATEDVVDIDIFLPAAQQKWQVLIDRSKASLLGVPYANIVDLVATAVGGKDINVLHKPMQKRPVPIRLELPEADKLDLTSVLNLRLDSLHGGTVPVAELVTIRKGQIDAPIIHKNMIPMIMVIADMAGPLDSPLYGMFEMAADIDSEGGLGFNQHYFSQPDGLDAISVLWDGEWKITYETFRDMGLAYGVGMIAIYLLVVAHFRSYLVPLIIMAPIPLTIIGVMPGHALLGAQFTATSMIGMIALAGIIVRNSILLVDFINQETAAGVPFEQAVIHSGAVRAKPIMLTALAAMIGAMFILDDPIFNGLAISLIFGILISTLLTLVVIPVLYYALMRKRIDSVINQAQAAKGA</sequence>
<dbReference type="GO" id="GO:0005886">
    <property type="term" value="C:plasma membrane"/>
    <property type="evidence" value="ECO:0007669"/>
    <property type="project" value="TreeGrafter"/>
</dbReference>
<feature type="transmembrane region" description="Helical" evidence="1">
    <location>
        <begin position="388"/>
        <end position="410"/>
    </location>
</feature>